<organism evidence="2 3">
    <name type="scientific">Lepraria neglecta</name>
    <dbReference type="NCBI Taxonomy" id="209136"/>
    <lineage>
        <taxon>Eukaryota</taxon>
        <taxon>Fungi</taxon>
        <taxon>Dikarya</taxon>
        <taxon>Ascomycota</taxon>
        <taxon>Pezizomycotina</taxon>
        <taxon>Lecanoromycetes</taxon>
        <taxon>OSLEUM clade</taxon>
        <taxon>Lecanoromycetidae</taxon>
        <taxon>Lecanorales</taxon>
        <taxon>Lecanorineae</taxon>
        <taxon>Stereocaulaceae</taxon>
        <taxon>Lepraria</taxon>
    </lineage>
</organism>
<comment type="caution">
    <text evidence="2">The sequence shown here is derived from an EMBL/GenBank/DDBJ whole genome shotgun (WGS) entry which is preliminary data.</text>
</comment>
<dbReference type="Proteomes" id="UP001276659">
    <property type="component" value="Unassembled WGS sequence"/>
</dbReference>
<proteinExistence type="predicted"/>
<name>A0AAD9ZE07_9LECA</name>
<accession>A0AAD9ZE07</accession>
<protein>
    <submittedName>
        <fullName evidence="2">Uncharacterized protein</fullName>
    </submittedName>
</protein>
<feature type="transmembrane region" description="Helical" evidence="1">
    <location>
        <begin position="33"/>
        <end position="56"/>
    </location>
</feature>
<keyword evidence="1" id="KW-0812">Transmembrane</keyword>
<sequence>MGNNHYMDESESLPLLPSYEPVLSPKPRSRSRCCVLLCLFAVLALLFSGFAIILTLPVSRSVSKDFPPDGPGIGFVLSTHYASVAIRNEDGTIDNVARIEASQDYISLLQRLSLPSSRHPAPPYHSASEKFSDRPRQLRRAARKRLGYPASPDVGILASLFQELADAAQAHLPSSRPTLMSALAVIPNAMALYSEDVQDALEYIGLQALTGHNVYAVPRALPAAYAGYGMGLCEHPENFEECLEEEKGMERRGVVIVDAGRGALATDSRGMDTPMYVYNDQYATLDWHAWGREEGGTTDEYRDRIAGDIGYAVGGLVRRSLLPAGAKVVDEVLMAGEQGEDQVLKDIVREEVAKYQDEEAIIRCEDPQWVVARGAAELAKRVLVQRGRVM</sequence>
<keyword evidence="1" id="KW-1133">Transmembrane helix</keyword>
<keyword evidence="1" id="KW-0472">Membrane</keyword>
<dbReference type="EMBL" id="JASNWA010000004">
    <property type="protein sequence ID" value="KAK3176360.1"/>
    <property type="molecule type" value="Genomic_DNA"/>
</dbReference>
<keyword evidence="3" id="KW-1185">Reference proteome</keyword>
<evidence type="ECO:0000313" key="2">
    <source>
        <dbReference type="EMBL" id="KAK3176360.1"/>
    </source>
</evidence>
<evidence type="ECO:0000313" key="3">
    <source>
        <dbReference type="Proteomes" id="UP001276659"/>
    </source>
</evidence>
<reference evidence="2" key="1">
    <citation type="submission" date="2022-11" db="EMBL/GenBank/DDBJ databases">
        <title>Chromosomal genome sequence assembly and mating type (MAT) locus characterization of the leprose asexual lichenized fungus Lepraria neglecta (Nyl.) Erichsen.</title>
        <authorList>
            <person name="Allen J.L."/>
            <person name="Pfeffer B."/>
        </authorList>
    </citation>
    <scope>NUCLEOTIDE SEQUENCE</scope>
    <source>
        <strain evidence="2">Allen 5258</strain>
    </source>
</reference>
<gene>
    <name evidence="2" type="ORF">OEA41_007683</name>
</gene>
<evidence type="ECO:0000256" key="1">
    <source>
        <dbReference type="SAM" id="Phobius"/>
    </source>
</evidence>
<dbReference type="AlphaFoldDB" id="A0AAD9ZE07"/>